<sequence>MATNTEEDRLVQEMYQRLNLEEEERVLEYAAAPATGEQNQPNKIWQHCVVGRLLTEKSINFMVFKQVMASVWRPVKGLLVKELGNNVFVFQFFHHLDVERVLNDGPWNYQQNPLLLHVLQPHENPRQIELVKLVLWVQLHNVPHGFVSEKVAGDVGKYIGEFIESDPRNYSPIWRDFMRIRVAIDIRKPLKRKMLIKWTGGENVCLEFKYERLNTFCYFCGIVGHTDKFCRLLYDYPNFPKEKFAYGTWLKANYRRQTQVGSKWLRSENDLMPEMENGVTGLPSRNVQQQATTTDFGNPVDGAGVMDSKRRRLRESIEDIQEQTNMEVDLVNNTLLRIKSALNFSGLFYVDHSSTSGGLILMWKEPNMARLLSYSNHHIDIEVIIEGMKRWRLTGFYGFPERQNRSQGWDLLRHLSSKSTLLWCVIGDFNDIMFLSEKQGNNSHPRSLLEGFRTAISDCHLHDLGFEGPRFTWENCREGDALVRERLDRSMGTLSWSSMFPLATISVLQSASSDHLPIFLSLGVTIKRYVQKRFRFESEWAIEDECKQLVSKGWTEGTLSSLQDRLKCCSQYLQDWAQSHQRVFYNSLREVKHRLAFLRRQPILDMGLLRTAEKQYGELLLKNEVYWKQRSKQHWLAEGDSNSRFFHMMASHRRRKNLISRLQNNNGEWVDWNSGLPELIVNYYRDLFTPSHGDPGPLLQYVESKVTPSQNALLLAPFTGEDIRHALFSMHPQKSPGPDGFNPGFFQTFWDIVGPEVTTECLKCLNGNTPMPGQNRTNVVLIPKKKTPETMTDLRPISLSNVTDRVVCKAMTNRLKLILPQVITDTQSAFIPNRLITNNIIVAYELFHTLKRKTQGRLGFLALKTDMSKAYDRIEWPYLRLIMLKLGFNELWVTRIMRIVTSVSYYFIHGSDEHDPLIPGRGLRQGDPLSPYLFILCAEGLSAILSKYQAQGRIHGALVARGAIPVSHLFFADDVLFFTRATREEALQLKECLHFYETASGQKINLSKFGVSFTPNTEATIRSSVCQILGVNEHDGHNSYLGMPSVIGRNKRQVFQYVVEKLTKRLQGWKAKLLSKTGKDVLLRTVAQAMPNYIMSLFQLPIDICKDLETLMNSFFWQNGDRDNIGIKWLRWRRLAIPKIHGGLGYRDLRQFNLALLAKQGWKLIKYPNSFAAKIMKARYFPNSEFFTAPLGNNPSQIWRSICQARPILMQGCRRRVGDGATINIWQDSWLMDDREPTIQTEYLEDRNLNMVADLMIGRQWNEPLIRDSFSSRDATAILIWRLLCNILPCRTTLRGRHMLLDDTCPICLKETKRRYMFLQLVGWHTISSLQEWLKNVVTSFSQTQAGGDFMIIWSLSPPSYILSRARTILSEWKAAKTSTAIHAIRTPRPPVHWVAPTPNHFKCNVDVALLEDGDYGLGMVIRNSQGRNCAGKLLKLPGWRDPQIGETLCFREALSWIKSLSFFPICVETDCLIVSQFLESTHIFSSYFSVIIQDCKALLHELSSVSFAFVRKPANQVAHTIARAANSMSSFEWGVCPPSFLYDALTLDFNNMR</sequence>
<feature type="domain" description="Reverse transcriptase" evidence="1">
    <location>
        <begin position="763"/>
        <end position="1045"/>
    </location>
</feature>
<dbReference type="InterPro" id="IPR043502">
    <property type="entry name" value="DNA/RNA_pol_sf"/>
</dbReference>
<organism evidence="2 3">
    <name type="scientific">Erythroxylum novogranatense</name>
    <dbReference type="NCBI Taxonomy" id="1862640"/>
    <lineage>
        <taxon>Eukaryota</taxon>
        <taxon>Viridiplantae</taxon>
        <taxon>Streptophyta</taxon>
        <taxon>Embryophyta</taxon>
        <taxon>Tracheophyta</taxon>
        <taxon>Spermatophyta</taxon>
        <taxon>Magnoliopsida</taxon>
        <taxon>eudicotyledons</taxon>
        <taxon>Gunneridae</taxon>
        <taxon>Pentapetalae</taxon>
        <taxon>rosids</taxon>
        <taxon>fabids</taxon>
        <taxon>Malpighiales</taxon>
        <taxon>Erythroxylaceae</taxon>
        <taxon>Erythroxylum</taxon>
    </lineage>
</organism>
<dbReference type="EMBL" id="JAIWQS010000004">
    <property type="protein sequence ID" value="KAJ8767776.1"/>
    <property type="molecule type" value="Genomic_DNA"/>
</dbReference>
<dbReference type="PANTHER" id="PTHR33116:SF86">
    <property type="entry name" value="REVERSE TRANSCRIPTASE DOMAIN-CONTAINING PROTEIN"/>
    <property type="match status" value="1"/>
</dbReference>
<dbReference type="Pfam" id="PF14392">
    <property type="entry name" value="zf-CCHC_4"/>
    <property type="match status" value="1"/>
</dbReference>
<dbReference type="CDD" id="cd06222">
    <property type="entry name" value="RNase_H_like"/>
    <property type="match status" value="1"/>
</dbReference>
<dbReference type="SUPFAM" id="SSF56219">
    <property type="entry name" value="DNase I-like"/>
    <property type="match status" value="1"/>
</dbReference>
<dbReference type="Pfam" id="PF00078">
    <property type="entry name" value="RVT_1"/>
    <property type="match status" value="1"/>
</dbReference>
<proteinExistence type="predicted"/>
<dbReference type="SUPFAM" id="SSF56672">
    <property type="entry name" value="DNA/RNA polymerases"/>
    <property type="match status" value="1"/>
</dbReference>
<dbReference type="InterPro" id="IPR002156">
    <property type="entry name" value="RNaseH_domain"/>
</dbReference>
<dbReference type="PANTHER" id="PTHR33116">
    <property type="entry name" value="REVERSE TRANSCRIPTASE ZINC-BINDING DOMAIN-CONTAINING PROTEIN-RELATED-RELATED"/>
    <property type="match status" value="1"/>
</dbReference>
<gene>
    <name evidence="2" type="ORF">K2173_020716</name>
</gene>
<evidence type="ECO:0000259" key="1">
    <source>
        <dbReference type="PROSITE" id="PS50878"/>
    </source>
</evidence>
<name>A0AAV8TMW1_9ROSI</name>
<dbReference type="InterPro" id="IPR025836">
    <property type="entry name" value="Zn_knuckle_CX2CX4HX4C"/>
</dbReference>
<dbReference type="GO" id="GO:0003676">
    <property type="term" value="F:nucleic acid binding"/>
    <property type="evidence" value="ECO:0007669"/>
    <property type="project" value="InterPro"/>
</dbReference>
<accession>A0AAV8TMW1</accession>
<dbReference type="Pfam" id="PF13456">
    <property type="entry name" value="RVT_3"/>
    <property type="match status" value="1"/>
</dbReference>
<dbReference type="GO" id="GO:0004523">
    <property type="term" value="F:RNA-DNA hybrid ribonuclease activity"/>
    <property type="evidence" value="ECO:0007669"/>
    <property type="project" value="InterPro"/>
</dbReference>
<dbReference type="PROSITE" id="PS50878">
    <property type="entry name" value="RT_POL"/>
    <property type="match status" value="1"/>
</dbReference>
<dbReference type="Gene3D" id="3.60.10.10">
    <property type="entry name" value="Endonuclease/exonuclease/phosphatase"/>
    <property type="match status" value="1"/>
</dbReference>
<keyword evidence="3" id="KW-1185">Reference proteome</keyword>
<reference evidence="2 3" key="1">
    <citation type="submission" date="2021-09" db="EMBL/GenBank/DDBJ databases">
        <title>Genomic insights and catalytic innovation underlie evolution of tropane alkaloids biosynthesis.</title>
        <authorList>
            <person name="Wang Y.-J."/>
            <person name="Tian T."/>
            <person name="Huang J.-P."/>
            <person name="Huang S.-X."/>
        </authorList>
    </citation>
    <scope>NUCLEOTIDE SEQUENCE [LARGE SCALE GENOMIC DNA]</scope>
    <source>
        <strain evidence="2">KIB-2018</strain>
        <tissue evidence="2">Leaf</tissue>
    </source>
</reference>
<dbReference type="CDD" id="cd01650">
    <property type="entry name" value="RT_nLTR_like"/>
    <property type="match status" value="1"/>
</dbReference>
<dbReference type="Proteomes" id="UP001159364">
    <property type="component" value="Linkage Group LG04"/>
</dbReference>
<dbReference type="InterPro" id="IPR036691">
    <property type="entry name" value="Endo/exonu/phosph_ase_sf"/>
</dbReference>
<dbReference type="SUPFAM" id="SSF53098">
    <property type="entry name" value="Ribonuclease H-like"/>
    <property type="match status" value="1"/>
</dbReference>
<evidence type="ECO:0000313" key="3">
    <source>
        <dbReference type="Proteomes" id="UP001159364"/>
    </source>
</evidence>
<dbReference type="Pfam" id="PF14111">
    <property type="entry name" value="DUF4283"/>
    <property type="match status" value="1"/>
</dbReference>
<evidence type="ECO:0000313" key="2">
    <source>
        <dbReference type="EMBL" id="KAJ8767776.1"/>
    </source>
</evidence>
<dbReference type="InterPro" id="IPR036397">
    <property type="entry name" value="RNaseH_sf"/>
</dbReference>
<dbReference type="InterPro" id="IPR000477">
    <property type="entry name" value="RT_dom"/>
</dbReference>
<dbReference type="InterPro" id="IPR012337">
    <property type="entry name" value="RNaseH-like_sf"/>
</dbReference>
<dbReference type="InterPro" id="IPR025558">
    <property type="entry name" value="DUF4283"/>
</dbReference>
<dbReference type="InterPro" id="IPR044730">
    <property type="entry name" value="RNase_H-like_dom_plant"/>
</dbReference>
<protein>
    <recommendedName>
        <fullName evidence="1">Reverse transcriptase domain-containing protein</fullName>
    </recommendedName>
</protein>
<dbReference type="Gene3D" id="3.30.420.10">
    <property type="entry name" value="Ribonuclease H-like superfamily/Ribonuclease H"/>
    <property type="match status" value="1"/>
</dbReference>
<comment type="caution">
    <text evidence="2">The sequence shown here is derived from an EMBL/GenBank/DDBJ whole genome shotgun (WGS) entry which is preliminary data.</text>
</comment>